<sequence>MVHPHKLRKGLFLAGAITVLAGLFLSLASLRIVHATSSQSLSPHSSNRGTLLLLRHALAPGVGDPPQFRLGDCTTQRNLNNAGRAQSRAIGEALLATDYIPTRIWTSQWCRATETAELIAQTLRDAGHDVEVEDLPSLNSTFRDRAHANEQNQALRSFIQALGPEAGPYLMVAHQVTITDLTRQWPNSGHGVWLDLSGNPESEWSIAPADTTQLTAPTFP</sequence>
<dbReference type="Gene3D" id="3.40.50.1240">
    <property type="entry name" value="Phosphoglycerate mutase-like"/>
    <property type="match status" value="1"/>
</dbReference>
<accession>A0A2R4XPD1</accession>
<dbReference type="AlphaFoldDB" id="A0A2R4XPD1"/>
<dbReference type="InterPro" id="IPR029033">
    <property type="entry name" value="His_PPase_superfam"/>
</dbReference>
<dbReference type="OrthoDB" id="8685508at2"/>
<dbReference type="SUPFAM" id="SSF53254">
    <property type="entry name" value="Phosphoglycerate mutase-like"/>
    <property type="match status" value="1"/>
</dbReference>
<dbReference type="EMBL" id="CP028901">
    <property type="protein sequence ID" value="AWB35673.1"/>
    <property type="molecule type" value="Genomic_DNA"/>
</dbReference>
<name>A0A2R4XPD1_9BURK</name>
<dbReference type="Pfam" id="PF00300">
    <property type="entry name" value="His_Phos_1"/>
    <property type="match status" value="1"/>
</dbReference>
<protein>
    <submittedName>
        <fullName evidence="1">Histidine phosphatase family protein</fullName>
    </submittedName>
</protein>
<dbReference type="KEGG" id="boz:DBV39_05840"/>
<keyword evidence="2" id="KW-1185">Reference proteome</keyword>
<proteinExistence type="predicted"/>
<dbReference type="Proteomes" id="UP000244571">
    <property type="component" value="Chromosome"/>
</dbReference>
<gene>
    <name evidence="1" type="ORF">DBV39_05840</name>
</gene>
<organism evidence="1 2">
    <name type="scientific">Orrella marina</name>
    <dbReference type="NCBI Taxonomy" id="2163011"/>
    <lineage>
        <taxon>Bacteria</taxon>
        <taxon>Pseudomonadati</taxon>
        <taxon>Pseudomonadota</taxon>
        <taxon>Betaproteobacteria</taxon>
        <taxon>Burkholderiales</taxon>
        <taxon>Alcaligenaceae</taxon>
        <taxon>Orrella</taxon>
    </lineage>
</organism>
<dbReference type="RefSeq" id="WP_108623129.1">
    <property type="nucleotide sequence ID" value="NZ_CP028901.1"/>
</dbReference>
<dbReference type="CDD" id="cd07040">
    <property type="entry name" value="HP"/>
    <property type="match status" value="1"/>
</dbReference>
<evidence type="ECO:0000313" key="1">
    <source>
        <dbReference type="EMBL" id="AWB35673.1"/>
    </source>
</evidence>
<reference evidence="1 2" key="1">
    <citation type="submission" date="2018-04" db="EMBL/GenBank/DDBJ databases">
        <title>Bordetella sp. HZ20 isolated from seawater.</title>
        <authorList>
            <person name="Sun C."/>
        </authorList>
    </citation>
    <scope>NUCLEOTIDE SEQUENCE [LARGE SCALE GENOMIC DNA]</scope>
    <source>
        <strain evidence="1 2">HZ20</strain>
    </source>
</reference>
<dbReference type="InterPro" id="IPR013078">
    <property type="entry name" value="His_Pase_superF_clade-1"/>
</dbReference>
<evidence type="ECO:0000313" key="2">
    <source>
        <dbReference type="Proteomes" id="UP000244571"/>
    </source>
</evidence>